<proteinExistence type="predicted"/>
<evidence type="ECO:0000313" key="3">
    <source>
        <dbReference type="Proteomes" id="UP000264208"/>
    </source>
</evidence>
<accession>A0A2Z5PQK8</accession>
<dbReference type="AlphaFoldDB" id="A0A2Z5PQK8"/>
<evidence type="ECO:0000256" key="1">
    <source>
        <dbReference type="SAM" id="Phobius"/>
    </source>
</evidence>
<dbReference type="RefSeq" id="WP_146778115.1">
    <property type="nucleotide sequence ID" value="NZ_AP011526.1"/>
</dbReference>
<keyword evidence="1" id="KW-0812">Transmembrane</keyword>
<evidence type="ECO:0000313" key="2">
    <source>
        <dbReference type="EMBL" id="BAP60847.1"/>
    </source>
</evidence>
<sequence length="148" mass="17968">MDFEFMLQLLFSGGLIVAFYNNYAQIRLQNEIKLTEINENRFSSILIYMDIVLYPDHIDHSSERDNPELGRIDKNNKDEIRTFYKMKIKVYKANIYLYCDDDIIYAIDIFLDNPTEDNYLNVAKLMKNNLWHKEKKYFKNKMKNFFKF</sequence>
<keyword evidence="1" id="KW-0472">Membrane</keyword>
<feature type="transmembrane region" description="Helical" evidence="1">
    <location>
        <begin position="6"/>
        <end position="23"/>
    </location>
</feature>
<dbReference type="KEGG" id="mmak:MMKA1_07300"/>
<organism evidence="2 3">
    <name type="scientific">Methanococcus maripaludis KA1</name>
    <dbReference type="NCBI Taxonomy" id="637914"/>
    <lineage>
        <taxon>Archaea</taxon>
        <taxon>Methanobacteriati</taxon>
        <taxon>Methanobacteriota</taxon>
        <taxon>Methanomada group</taxon>
        <taxon>Methanococci</taxon>
        <taxon>Methanococcales</taxon>
        <taxon>Methanococcaceae</taxon>
        <taxon>Methanococcus</taxon>
    </lineage>
</organism>
<name>A0A2Z5PQK8_METMI</name>
<dbReference type="EMBL" id="AP011526">
    <property type="protein sequence ID" value="BAP60847.1"/>
    <property type="molecule type" value="Genomic_DNA"/>
</dbReference>
<protein>
    <submittedName>
        <fullName evidence="2">Uncharacterized protein</fullName>
    </submittedName>
</protein>
<dbReference type="GeneID" id="41279147"/>
<reference evidence="2 3" key="1">
    <citation type="submission" date="2009-06" db="EMBL/GenBank/DDBJ databases">
        <title>Molecular Evidence for Microbiologically Influenced Corrosion from genome of Methanogen.</title>
        <authorList>
            <person name="Ito N."/>
            <person name="Tsurumaru H."/>
            <person name="Shimizu A."/>
            <person name="Harada T."/>
            <person name="Hosoyama A."/>
            <person name="Horikawa H."/>
            <person name="Wakai S."/>
            <person name="Sasaki K."/>
            <person name="Nishijima K."/>
            <person name="Ataku H."/>
            <person name="Yamazaki J."/>
            <person name="Mise M."/>
            <person name="Yamazaki S."/>
            <person name="Tanikawa S."/>
            <person name="Harayama S."/>
            <person name="Fujita N."/>
        </authorList>
    </citation>
    <scope>NUCLEOTIDE SEQUENCE [LARGE SCALE GENOMIC DNA]</scope>
    <source>
        <strain evidence="3">KA1 ( NBRC 102054)</strain>
    </source>
</reference>
<keyword evidence="1" id="KW-1133">Transmembrane helix</keyword>
<dbReference type="Proteomes" id="UP000264208">
    <property type="component" value="Chromosome"/>
</dbReference>
<gene>
    <name evidence="2" type="ORF">MMKA1_07300</name>
</gene>